<dbReference type="Gene3D" id="1.10.238.10">
    <property type="entry name" value="EF-hand"/>
    <property type="match status" value="1"/>
</dbReference>
<reference evidence="3 4" key="1">
    <citation type="journal article" date="2015" name="Genome Announc.">
        <title>Complete genome sequence of Martelella endophytica YC6887, which has antifungal activity associated with a halophyte.</title>
        <authorList>
            <person name="Khan A."/>
            <person name="Khan H."/>
            <person name="Chung E.J."/>
            <person name="Hossain M.T."/>
            <person name="Chung Y.R."/>
        </authorList>
    </citation>
    <scope>NUCLEOTIDE SEQUENCE [LARGE SCALE GENOMIC DNA]</scope>
    <source>
        <strain evidence="3">YC6887</strain>
    </source>
</reference>
<evidence type="ECO:0000313" key="3">
    <source>
        <dbReference type="EMBL" id="AJY46832.1"/>
    </source>
</evidence>
<accession>A0A0D5LSS0</accession>
<protein>
    <recommendedName>
        <fullName evidence="2">EF-hand domain-containing protein</fullName>
    </recommendedName>
</protein>
<keyword evidence="1" id="KW-0732">Signal</keyword>
<dbReference type="InterPro" id="IPR002048">
    <property type="entry name" value="EF_hand_dom"/>
</dbReference>
<dbReference type="Pfam" id="PF13202">
    <property type="entry name" value="EF-hand_5"/>
    <property type="match status" value="2"/>
</dbReference>
<feature type="signal peptide" evidence="1">
    <location>
        <begin position="1"/>
        <end position="19"/>
    </location>
</feature>
<evidence type="ECO:0000259" key="2">
    <source>
        <dbReference type="PROSITE" id="PS50222"/>
    </source>
</evidence>
<evidence type="ECO:0000313" key="4">
    <source>
        <dbReference type="Proteomes" id="UP000032611"/>
    </source>
</evidence>
<dbReference type="PROSITE" id="PS00018">
    <property type="entry name" value="EF_HAND_1"/>
    <property type="match status" value="1"/>
</dbReference>
<name>A0A0D5LSS0_MAREN</name>
<evidence type="ECO:0000256" key="1">
    <source>
        <dbReference type="SAM" id="SignalP"/>
    </source>
</evidence>
<dbReference type="InterPro" id="IPR018247">
    <property type="entry name" value="EF_Hand_1_Ca_BS"/>
</dbReference>
<dbReference type="SUPFAM" id="SSF47473">
    <property type="entry name" value="EF-hand"/>
    <property type="match status" value="1"/>
</dbReference>
<gene>
    <name evidence="3" type="ORF">TM49_15985</name>
</gene>
<organism evidence="3 4">
    <name type="scientific">Martelella endophytica</name>
    <dbReference type="NCBI Taxonomy" id="1486262"/>
    <lineage>
        <taxon>Bacteria</taxon>
        <taxon>Pseudomonadati</taxon>
        <taxon>Pseudomonadota</taxon>
        <taxon>Alphaproteobacteria</taxon>
        <taxon>Hyphomicrobiales</taxon>
        <taxon>Aurantimonadaceae</taxon>
        <taxon>Martelella</taxon>
    </lineage>
</organism>
<dbReference type="STRING" id="1486262.TM49_15985"/>
<dbReference type="InterPro" id="IPR011992">
    <property type="entry name" value="EF-hand-dom_pair"/>
</dbReference>
<feature type="chain" id="PRO_5002295455" description="EF-hand domain-containing protein" evidence="1">
    <location>
        <begin position="20"/>
        <end position="105"/>
    </location>
</feature>
<feature type="domain" description="EF-hand" evidence="2">
    <location>
        <begin position="68"/>
        <end position="103"/>
    </location>
</feature>
<dbReference type="HOGENOM" id="CLU_2233278_0_0_5"/>
<dbReference type="RefSeq" id="WP_052699887.1">
    <property type="nucleotide sequence ID" value="NZ_CP010803.1"/>
</dbReference>
<dbReference type="Proteomes" id="UP000032611">
    <property type="component" value="Chromosome"/>
</dbReference>
<proteinExistence type="predicted"/>
<dbReference type="KEGG" id="mey:TM49_15985"/>
<sequence>MSKFLIASAIVFGAIGATAAIANPAHHPDGQPGFGPGGMMGGGMMNPDMMIIMLDADADGDGTLSLAEFQGMHERMFRYLDANGDGKLDADEFAAHHGIPDADQE</sequence>
<dbReference type="AlphaFoldDB" id="A0A0D5LSS0"/>
<dbReference type="EMBL" id="CP010803">
    <property type="protein sequence ID" value="AJY46832.1"/>
    <property type="molecule type" value="Genomic_DNA"/>
</dbReference>
<dbReference type="GO" id="GO:0005509">
    <property type="term" value="F:calcium ion binding"/>
    <property type="evidence" value="ECO:0007669"/>
    <property type="project" value="InterPro"/>
</dbReference>
<dbReference type="PROSITE" id="PS50222">
    <property type="entry name" value="EF_HAND_2"/>
    <property type="match status" value="1"/>
</dbReference>
<dbReference type="PATRIC" id="fig|1486262.3.peg.3302"/>
<keyword evidence="4" id="KW-1185">Reference proteome</keyword>